<proteinExistence type="predicted"/>
<dbReference type="InterPro" id="IPR025990">
    <property type="entry name" value="zinc_ribbon_bacterial"/>
</dbReference>
<name>A0A7V7KI72_9GAMM</name>
<comment type="caution">
    <text evidence="1">The sequence shown here is derived from an EMBL/GenBank/DDBJ whole genome shotgun (WGS) entry which is preliminary data.</text>
</comment>
<accession>A0A7V7KI72</accession>
<dbReference type="EMBL" id="VTPY01000004">
    <property type="protein sequence ID" value="KAA0012146.1"/>
    <property type="molecule type" value="Genomic_DNA"/>
</dbReference>
<dbReference type="Proteomes" id="UP000486760">
    <property type="component" value="Unassembled WGS sequence"/>
</dbReference>
<sequence length="68" mass="7619">MHEAHLDSHPVNCPYCDMPFDLLIDISQGSHETWEDCPYCCSPIQLRVMVSVSGELEGLALGRDDEVL</sequence>
<evidence type="ECO:0000313" key="2">
    <source>
        <dbReference type="Proteomes" id="UP000486760"/>
    </source>
</evidence>
<keyword evidence="2" id="KW-1185">Reference proteome</keyword>
<dbReference type="RefSeq" id="WP_149328707.1">
    <property type="nucleotide sequence ID" value="NZ_VTPY01000004.1"/>
</dbReference>
<protein>
    <submittedName>
        <fullName evidence="1">CPXCG motif-containing cysteine-rich protein</fullName>
    </submittedName>
</protein>
<reference evidence="1 2" key="1">
    <citation type="submission" date="2019-08" db="EMBL/GenBank/DDBJ databases">
        <title>Bioinformatics analysis of the strain L3 and L5.</title>
        <authorList>
            <person name="Li X."/>
        </authorList>
    </citation>
    <scope>NUCLEOTIDE SEQUENCE [LARGE SCALE GENOMIC DNA]</scope>
    <source>
        <strain evidence="1 2">L5</strain>
    </source>
</reference>
<evidence type="ECO:0000313" key="1">
    <source>
        <dbReference type="EMBL" id="KAA0012146.1"/>
    </source>
</evidence>
<organism evidence="1 2">
    <name type="scientific">Billgrantia pellis</name>
    <dbReference type="NCBI Taxonomy" id="2606936"/>
    <lineage>
        <taxon>Bacteria</taxon>
        <taxon>Pseudomonadati</taxon>
        <taxon>Pseudomonadota</taxon>
        <taxon>Gammaproteobacteria</taxon>
        <taxon>Oceanospirillales</taxon>
        <taxon>Halomonadaceae</taxon>
        <taxon>Billgrantia</taxon>
    </lineage>
</organism>
<dbReference type="Pfam" id="PF14255">
    <property type="entry name" value="Zn_ribbon_21"/>
    <property type="match status" value="1"/>
</dbReference>
<gene>
    <name evidence="1" type="ORF">F0A17_12755</name>
</gene>
<dbReference type="AlphaFoldDB" id="A0A7V7KI72"/>